<accession>A0A136WGI5</accession>
<keyword evidence="1" id="KW-0812">Transmembrane</keyword>
<proteinExistence type="predicted"/>
<evidence type="ECO:0000256" key="1">
    <source>
        <dbReference type="SAM" id="Phobius"/>
    </source>
</evidence>
<evidence type="ECO:0000313" key="3">
    <source>
        <dbReference type="Proteomes" id="UP000070539"/>
    </source>
</evidence>
<feature type="transmembrane region" description="Helical" evidence="1">
    <location>
        <begin position="55"/>
        <end position="74"/>
    </location>
</feature>
<dbReference type="OrthoDB" id="1998645at2"/>
<organism evidence="2 3">
    <name type="scientific">Anaerotignum neopropionicum</name>
    <dbReference type="NCBI Taxonomy" id="36847"/>
    <lineage>
        <taxon>Bacteria</taxon>
        <taxon>Bacillati</taxon>
        <taxon>Bacillota</taxon>
        <taxon>Clostridia</taxon>
        <taxon>Lachnospirales</taxon>
        <taxon>Anaerotignaceae</taxon>
        <taxon>Anaerotignum</taxon>
    </lineage>
</organism>
<keyword evidence="1" id="KW-0472">Membrane</keyword>
<keyword evidence="1" id="KW-1133">Transmembrane helix</keyword>
<dbReference type="EMBL" id="LRVM01000002">
    <property type="protein sequence ID" value="KXL53550.1"/>
    <property type="molecule type" value="Genomic_DNA"/>
</dbReference>
<sequence length="260" mass="29622">MRSFTNFDEKIKKALTQEVDDISPSDHMLSNIQKQITDRKEDNNMKIKSVKHSKGIMVACAILVLTTATCFAASKIASISGSIDKKLDTFPTTKQMETTAGFTPKYVEEFSNGYKFEVVFAGTLDANDADENKVSEIKTADFTYEKDGAEFYIEAMQKPKNASIPDMEGELVTLTNGQNVYYHDWMHKFKPADYVMTEQDKIDQANGTYEFAFGEDLDFIQHCQVVEWEENNIRYSVFCYDDNLTKADMVKISEEVINKN</sequence>
<comment type="caution">
    <text evidence="2">The sequence shown here is derived from an EMBL/GenBank/DDBJ whole genome shotgun (WGS) entry which is preliminary data.</text>
</comment>
<dbReference type="RefSeq" id="WP_066084843.1">
    <property type="nucleotide sequence ID" value="NZ_LRVM01000002.1"/>
</dbReference>
<evidence type="ECO:0008006" key="4">
    <source>
        <dbReference type="Google" id="ProtNLM"/>
    </source>
</evidence>
<dbReference type="AlphaFoldDB" id="A0A136WGI5"/>
<dbReference type="STRING" id="36847.CLNEO_07760"/>
<evidence type="ECO:0000313" key="2">
    <source>
        <dbReference type="EMBL" id="KXL53550.1"/>
    </source>
</evidence>
<reference evidence="2 3" key="1">
    <citation type="submission" date="2016-01" db="EMBL/GenBank/DDBJ databases">
        <title>Genome sequence of Clostridium neopropionicum X4, DSM-3847.</title>
        <authorList>
            <person name="Poehlein A."/>
            <person name="Beck M.H."/>
            <person name="Bengelsdorf F.R."/>
            <person name="Daniel R."/>
            <person name="Duerre P."/>
        </authorList>
    </citation>
    <scope>NUCLEOTIDE SEQUENCE [LARGE SCALE GENOMIC DNA]</scope>
    <source>
        <strain evidence="2 3">DSM-3847</strain>
    </source>
</reference>
<protein>
    <recommendedName>
        <fullName evidence="4">DUF4367 domain-containing protein</fullName>
    </recommendedName>
</protein>
<keyword evidence="3" id="KW-1185">Reference proteome</keyword>
<gene>
    <name evidence="2" type="ORF">CLNEO_07760</name>
</gene>
<dbReference type="Proteomes" id="UP000070539">
    <property type="component" value="Unassembled WGS sequence"/>
</dbReference>
<name>A0A136WGI5_9FIRM</name>